<keyword evidence="2" id="KW-1185">Reference proteome</keyword>
<dbReference type="Proteomes" id="UP001153269">
    <property type="component" value="Unassembled WGS sequence"/>
</dbReference>
<evidence type="ECO:0000313" key="1">
    <source>
        <dbReference type="EMBL" id="CAB1428157.1"/>
    </source>
</evidence>
<gene>
    <name evidence="1" type="ORF">PLEPLA_LOCUS16122</name>
</gene>
<dbReference type="AlphaFoldDB" id="A0A9N7UCU4"/>
<protein>
    <submittedName>
        <fullName evidence="1">Uncharacterized protein</fullName>
    </submittedName>
</protein>
<sequence length="136" mass="15526">MRDPHPRSVSSPHDLMMALDGKRILMPEHTPPSALAGVVMIKSNWFRILWFCRSSQTGSCGSADQVKLVPVVLQIKSNWFLWFCRIMVSHWETKDLWSVPLIESTSVSHNALLQQTPPVAQFGVVMEERRQITRSL</sequence>
<accession>A0A9N7UCU4</accession>
<dbReference type="EMBL" id="CADEAL010001025">
    <property type="protein sequence ID" value="CAB1428157.1"/>
    <property type="molecule type" value="Genomic_DNA"/>
</dbReference>
<reference evidence="1" key="1">
    <citation type="submission" date="2020-03" db="EMBL/GenBank/DDBJ databases">
        <authorList>
            <person name="Weist P."/>
        </authorList>
    </citation>
    <scope>NUCLEOTIDE SEQUENCE</scope>
</reference>
<comment type="caution">
    <text evidence="1">The sequence shown here is derived from an EMBL/GenBank/DDBJ whole genome shotgun (WGS) entry which is preliminary data.</text>
</comment>
<organism evidence="1 2">
    <name type="scientific">Pleuronectes platessa</name>
    <name type="common">European plaice</name>
    <dbReference type="NCBI Taxonomy" id="8262"/>
    <lineage>
        <taxon>Eukaryota</taxon>
        <taxon>Metazoa</taxon>
        <taxon>Chordata</taxon>
        <taxon>Craniata</taxon>
        <taxon>Vertebrata</taxon>
        <taxon>Euteleostomi</taxon>
        <taxon>Actinopterygii</taxon>
        <taxon>Neopterygii</taxon>
        <taxon>Teleostei</taxon>
        <taxon>Neoteleostei</taxon>
        <taxon>Acanthomorphata</taxon>
        <taxon>Carangaria</taxon>
        <taxon>Pleuronectiformes</taxon>
        <taxon>Pleuronectoidei</taxon>
        <taxon>Pleuronectidae</taxon>
        <taxon>Pleuronectes</taxon>
    </lineage>
</organism>
<evidence type="ECO:0000313" key="2">
    <source>
        <dbReference type="Proteomes" id="UP001153269"/>
    </source>
</evidence>
<name>A0A9N7UCU4_PLEPL</name>
<proteinExistence type="predicted"/>